<feature type="site" description="Transition state stabilizer" evidence="9">
    <location>
        <position position="172"/>
    </location>
</feature>
<dbReference type="GO" id="GO:0008311">
    <property type="term" value="F:double-stranded DNA 3'-5' DNA exonuclease activity"/>
    <property type="evidence" value="ECO:0007669"/>
    <property type="project" value="UniProtKB-EC"/>
</dbReference>
<keyword evidence="6 8" id="KW-0460">Magnesium</keyword>
<feature type="active site" description="Proton acceptor" evidence="7">
    <location>
        <position position="256"/>
    </location>
</feature>
<feature type="binding site" evidence="8">
    <location>
        <position position="66"/>
    </location>
    <ligand>
        <name>Mg(2+)</name>
        <dbReference type="ChEBI" id="CHEBI:18420"/>
        <label>1</label>
    </ligand>
</feature>
<feature type="chain" id="PRO_5003238542" description="exodeoxyribonuclease III" evidence="10">
    <location>
        <begin position="20"/>
        <end position="359"/>
    </location>
</feature>
<dbReference type="InterPro" id="IPR005135">
    <property type="entry name" value="Endo/exonuclease/phosphatase"/>
</dbReference>
<evidence type="ECO:0000256" key="6">
    <source>
        <dbReference type="ARBA" id="ARBA00022842"/>
    </source>
</evidence>
<feature type="binding site" evidence="8">
    <location>
        <position position="172"/>
    </location>
    <ligand>
        <name>Mg(2+)</name>
        <dbReference type="ChEBI" id="CHEBI:18420"/>
        <label>1</label>
    </ligand>
</feature>
<dbReference type="GO" id="GO:0046872">
    <property type="term" value="F:metal ion binding"/>
    <property type="evidence" value="ECO:0007669"/>
    <property type="project" value="UniProtKB-KW"/>
</dbReference>
<dbReference type="InterPro" id="IPR036691">
    <property type="entry name" value="Endo/exonu/phosph_ase_sf"/>
</dbReference>
<evidence type="ECO:0000256" key="9">
    <source>
        <dbReference type="PIRSR" id="PIRSR604808-3"/>
    </source>
</evidence>
<evidence type="ECO:0000256" key="5">
    <source>
        <dbReference type="ARBA" id="ARBA00022801"/>
    </source>
</evidence>
<feature type="non-terminal residue" evidence="12">
    <location>
        <position position="359"/>
    </location>
</feature>
<dbReference type="KEGG" id="dpx:DAPPUDRAFT_123357"/>
<dbReference type="OrthoDB" id="6244150at2759"/>
<proteinExistence type="inferred from homology"/>
<comment type="similarity">
    <text evidence="2">Belongs to the DNA repair enzymes AP/ExoA family.</text>
</comment>
<dbReference type="Pfam" id="PF03372">
    <property type="entry name" value="Exo_endo_phos"/>
    <property type="match status" value="1"/>
</dbReference>
<feature type="non-terminal residue" evidence="12">
    <location>
        <position position="1"/>
    </location>
</feature>
<sequence length="359" mass="40847">YNSGLWLYTLLLLAGDIERNPGPVETIQIRTYNIRGLRCNLKLKRVLNTCHKIIQNNPFAVIGFQETHLTKDDVQSLKFKWRHGFVLAPGTNRQCGVLLLYGDAWTHLTSEVDTDGQRASVVLAKGANTFIFNCIYAPNDHSIDFFANIYDKLAEQIANYPEAVLNIFGDFNVALEGIDGVNRQKTTSEANASKLIIENNKILNLIDTFRAINPSGGFTWVRDKCGSRLDMIFSAKCDFVKIKQSSIDWTFDDSDHAMVLTELEILECTKRGPGLPRVDASILDRPEVKERISGKLDDAFEQIPANWNPHTILEFCKMSIRSIFIEERKRVAGVDRMEIESLKSQIQFLKLYREKLLLE</sequence>
<organism evidence="12 13">
    <name type="scientific">Daphnia pulex</name>
    <name type="common">Water flea</name>
    <dbReference type="NCBI Taxonomy" id="6669"/>
    <lineage>
        <taxon>Eukaryota</taxon>
        <taxon>Metazoa</taxon>
        <taxon>Ecdysozoa</taxon>
        <taxon>Arthropoda</taxon>
        <taxon>Crustacea</taxon>
        <taxon>Branchiopoda</taxon>
        <taxon>Diplostraca</taxon>
        <taxon>Cladocera</taxon>
        <taxon>Anomopoda</taxon>
        <taxon>Daphniidae</taxon>
        <taxon>Daphnia</taxon>
    </lineage>
</organism>
<dbReference type="HOGENOM" id="CLU_772890_0_0_1"/>
<dbReference type="PhylomeDB" id="E9I5Q4"/>
<evidence type="ECO:0000256" key="7">
    <source>
        <dbReference type="PIRSR" id="PIRSR604808-1"/>
    </source>
</evidence>
<evidence type="ECO:0000259" key="11">
    <source>
        <dbReference type="Pfam" id="PF03372"/>
    </source>
</evidence>
<feature type="binding site" evidence="8">
    <location>
        <position position="170"/>
    </location>
    <ligand>
        <name>Mg(2+)</name>
        <dbReference type="ChEBI" id="CHEBI:18420"/>
        <label>1</label>
    </ligand>
</feature>
<dbReference type="EMBL" id="GL735799">
    <property type="protein sequence ID" value="EFX60676.1"/>
    <property type="molecule type" value="Genomic_DNA"/>
</dbReference>
<keyword evidence="13" id="KW-1185">Reference proteome</keyword>
<dbReference type="Proteomes" id="UP000000305">
    <property type="component" value="Unassembled WGS sequence"/>
</dbReference>
<evidence type="ECO:0000313" key="13">
    <source>
        <dbReference type="Proteomes" id="UP000000305"/>
    </source>
</evidence>
<dbReference type="GO" id="GO:0006281">
    <property type="term" value="P:DNA repair"/>
    <property type="evidence" value="ECO:0007669"/>
    <property type="project" value="InterPro"/>
</dbReference>
<dbReference type="InterPro" id="IPR004808">
    <property type="entry name" value="AP_endonuc_1"/>
</dbReference>
<keyword evidence="8" id="KW-0464">Manganese</keyword>
<evidence type="ECO:0000313" key="12">
    <source>
        <dbReference type="EMBL" id="EFX60676.1"/>
    </source>
</evidence>
<dbReference type="PANTHER" id="PTHR22748:SF26">
    <property type="entry name" value="ENDONUCLEASE_EXONUCLEASE_PHOSPHATASE DOMAIN-CONTAINING PROTEIN"/>
    <property type="match status" value="1"/>
</dbReference>
<dbReference type="InParanoid" id="E9I5Q4"/>
<reference evidence="12 13" key="1">
    <citation type="journal article" date="2011" name="Science">
        <title>The ecoresponsive genome of Daphnia pulex.</title>
        <authorList>
            <person name="Colbourne J.K."/>
            <person name="Pfrender M.E."/>
            <person name="Gilbert D."/>
            <person name="Thomas W.K."/>
            <person name="Tucker A."/>
            <person name="Oakley T.H."/>
            <person name="Tokishita S."/>
            <person name="Aerts A."/>
            <person name="Arnold G.J."/>
            <person name="Basu M.K."/>
            <person name="Bauer D.J."/>
            <person name="Caceres C.E."/>
            <person name="Carmel L."/>
            <person name="Casola C."/>
            <person name="Choi J.H."/>
            <person name="Detter J.C."/>
            <person name="Dong Q."/>
            <person name="Dusheyko S."/>
            <person name="Eads B.D."/>
            <person name="Frohlich T."/>
            <person name="Geiler-Samerotte K.A."/>
            <person name="Gerlach D."/>
            <person name="Hatcher P."/>
            <person name="Jogdeo S."/>
            <person name="Krijgsveld J."/>
            <person name="Kriventseva E.V."/>
            <person name="Kultz D."/>
            <person name="Laforsch C."/>
            <person name="Lindquist E."/>
            <person name="Lopez J."/>
            <person name="Manak J.R."/>
            <person name="Muller J."/>
            <person name="Pangilinan J."/>
            <person name="Patwardhan R.P."/>
            <person name="Pitluck S."/>
            <person name="Pritham E.J."/>
            <person name="Rechtsteiner A."/>
            <person name="Rho M."/>
            <person name="Rogozin I.B."/>
            <person name="Sakarya O."/>
            <person name="Salamov A."/>
            <person name="Schaack S."/>
            <person name="Shapiro H."/>
            <person name="Shiga Y."/>
            <person name="Skalitzky C."/>
            <person name="Smith Z."/>
            <person name="Souvorov A."/>
            <person name="Sung W."/>
            <person name="Tang Z."/>
            <person name="Tsuchiya D."/>
            <person name="Tu H."/>
            <person name="Vos H."/>
            <person name="Wang M."/>
            <person name="Wolf Y.I."/>
            <person name="Yamagata H."/>
            <person name="Yamada T."/>
            <person name="Ye Y."/>
            <person name="Shaw J.R."/>
            <person name="Andrews J."/>
            <person name="Crease T.J."/>
            <person name="Tang H."/>
            <person name="Lucas S.M."/>
            <person name="Robertson H.M."/>
            <person name="Bork P."/>
            <person name="Koonin E.V."/>
            <person name="Zdobnov E.M."/>
            <person name="Grigoriev I.V."/>
            <person name="Lynch M."/>
            <person name="Boore J.L."/>
        </authorList>
    </citation>
    <scope>NUCLEOTIDE SEQUENCE [LARGE SCALE GENOMIC DNA]</scope>
</reference>
<feature type="site" description="Important for catalytic activity" evidence="9">
    <location>
        <position position="230"/>
    </location>
</feature>
<feature type="binding site" evidence="8">
    <location>
        <position position="256"/>
    </location>
    <ligand>
        <name>Mg(2+)</name>
        <dbReference type="ChEBI" id="CHEBI:18420"/>
        <label>1</label>
    </ligand>
</feature>
<accession>E9I5Q4</accession>
<gene>
    <name evidence="12" type="ORF">DAPPUDRAFT_123357</name>
</gene>
<dbReference type="STRING" id="6669.E9I5Q4"/>
<dbReference type="SUPFAM" id="SSF56219">
    <property type="entry name" value="DNase I-like"/>
    <property type="match status" value="1"/>
</dbReference>
<evidence type="ECO:0000256" key="2">
    <source>
        <dbReference type="ARBA" id="ARBA00007092"/>
    </source>
</evidence>
<dbReference type="AlphaFoldDB" id="E9I5Q4"/>
<evidence type="ECO:0000256" key="10">
    <source>
        <dbReference type="SAM" id="SignalP"/>
    </source>
</evidence>
<evidence type="ECO:0000256" key="1">
    <source>
        <dbReference type="ARBA" id="ARBA00000493"/>
    </source>
</evidence>
<feature type="active site" evidence="7">
    <location>
        <position position="136"/>
    </location>
</feature>
<name>E9I5Q4_DAPPU</name>
<protein>
    <recommendedName>
        <fullName evidence="3">exodeoxyribonuclease III</fullName>
        <ecNumber evidence="3">3.1.11.2</ecNumber>
    </recommendedName>
</protein>
<comment type="catalytic activity">
    <reaction evidence="1">
        <text>Exonucleolytic cleavage in the 3'- to 5'-direction to yield nucleoside 5'-phosphates.</text>
        <dbReference type="EC" id="3.1.11.2"/>
    </reaction>
</comment>
<evidence type="ECO:0000256" key="3">
    <source>
        <dbReference type="ARBA" id="ARBA00012115"/>
    </source>
</evidence>
<feature type="site" description="Interaction with DNA substrate" evidence="9">
    <location>
        <position position="256"/>
    </location>
</feature>
<dbReference type="Gene3D" id="3.60.10.10">
    <property type="entry name" value="Endonuclease/exonuclease/phosphatase"/>
    <property type="match status" value="1"/>
</dbReference>
<evidence type="ECO:0000256" key="4">
    <source>
        <dbReference type="ARBA" id="ARBA00022723"/>
    </source>
</evidence>
<dbReference type="PANTHER" id="PTHR22748">
    <property type="entry name" value="AP ENDONUCLEASE"/>
    <property type="match status" value="1"/>
</dbReference>
<evidence type="ECO:0000256" key="8">
    <source>
        <dbReference type="PIRSR" id="PIRSR604808-2"/>
    </source>
</evidence>
<feature type="binding site" evidence="8">
    <location>
        <position position="255"/>
    </location>
    <ligand>
        <name>Mg(2+)</name>
        <dbReference type="ChEBI" id="CHEBI:18420"/>
        <label>1</label>
    </ligand>
</feature>
<keyword evidence="4 8" id="KW-0479">Metal-binding</keyword>
<feature type="domain" description="Endonuclease/exonuclease/phosphatase" evidence="11">
    <location>
        <begin position="31"/>
        <end position="256"/>
    </location>
</feature>
<comment type="cofactor">
    <cofactor evidence="8">
        <name>Mg(2+)</name>
        <dbReference type="ChEBI" id="CHEBI:18420"/>
    </cofactor>
    <cofactor evidence="8">
        <name>Mn(2+)</name>
        <dbReference type="ChEBI" id="CHEBI:29035"/>
    </cofactor>
    <text evidence="8">Probably binds two magnesium or manganese ions per subunit.</text>
</comment>
<feature type="active site" description="Proton donor/acceptor" evidence="7">
    <location>
        <position position="170"/>
    </location>
</feature>
<dbReference type="EC" id="3.1.11.2" evidence="3"/>
<keyword evidence="5" id="KW-0378">Hydrolase</keyword>
<keyword evidence="10" id="KW-0732">Signal</keyword>
<feature type="signal peptide" evidence="10">
    <location>
        <begin position="1"/>
        <end position="19"/>
    </location>
</feature>
<feature type="binding site" evidence="8">
    <location>
        <position position="33"/>
    </location>
    <ligand>
        <name>Mg(2+)</name>
        <dbReference type="ChEBI" id="CHEBI:18420"/>
        <label>1</label>
    </ligand>
</feature>